<sequence length="208" mass="24467">LSAFCTGILSECLNEDKVEAIQIYQKLYQIQQDMEGINEMDLWNVMLVLEYYENIPEVIHRSEDNDEDQKNKSRLTDKMLIKKEFIASLRFIMERYFEIPFDVFVSFLTENSSLSSTANVENNTNNSQAQRYFSKILHSYFTDTKFPSAEQLGGEESKKRLLPYLAKWLIYYEIPDKHILLNSIKYVRELKEKLSLEIMQGGITKDDV</sequence>
<evidence type="ECO:0000313" key="1">
    <source>
        <dbReference type="EMBL" id="CAG8711155.1"/>
    </source>
</evidence>
<feature type="non-terminal residue" evidence="1">
    <location>
        <position position="208"/>
    </location>
</feature>
<name>A0ACA9PIG4_9GLOM</name>
<keyword evidence="2" id="KW-1185">Reference proteome</keyword>
<reference evidence="1" key="1">
    <citation type="submission" date="2021-06" db="EMBL/GenBank/DDBJ databases">
        <authorList>
            <person name="Kallberg Y."/>
            <person name="Tangrot J."/>
            <person name="Rosling A."/>
        </authorList>
    </citation>
    <scope>NUCLEOTIDE SEQUENCE</scope>
    <source>
        <strain evidence="1">28 12/20/2015</strain>
    </source>
</reference>
<proteinExistence type="predicted"/>
<dbReference type="EMBL" id="CAJVPW010026057">
    <property type="protein sequence ID" value="CAG8711155.1"/>
    <property type="molecule type" value="Genomic_DNA"/>
</dbReference>
<evidence type="ECO:0000313" key="2">
    <source>
        <dbReference type="Proteomes" id="UP000789366"/>
    </source>
</evidence>
<organism evidence="1 2">
    <name type="scientific">Cetraspora pellucida</name>
    <dbReference type="NCBI Taxonomy" id="1433469"/>
    <lineage>
        <taxon>Eukaryota</taxon>
        <taxon>Fungi</taxon>
        <taxon>Fungi incertae sedis</taxon>
        <taxon>Mucoromycota</taxon>
        <taxon>Glomeromycotina</taxon>
        <taxon>Glomeromycetes</taxon>
        <taxon>Diversisporales</taxon>
        <taxon>Gigasporaceae</taxon>
        <taxon>Cetraspora</taxon>
    </lineage>
</organism>
<accession>A0ACA9PIG4</accession>
<dbReference type="Proteomes" id="UP000789366">
    <property type="component" value="Unassembled WGS sequence"/>
</dbReference>
<gene>
    <name evidence="1" type="ORF">SPELUC_LOCUS11824</name>
</gene>
<comment type="caution">
    <text evidence="1">The sequence shown here is derived from an EMBL/GenBank/DDBJ whole genome shotgun (WGS) entry which is preliminary data.</text>
</comment>
<feature type="non-terminal residue" evidence="1">
    <location>
        <position position="1"/>
    </location>
</feature>
<protein>
    <submittedName>
        <fullName evidence="1">2751_t:CDS:1</fullName>
    </submittedName>
</protein>